<dbReference type="Proteomes" id="UP000620156">
    <property type="component" value="Unassembled WGS sequence"/>
</dbReference>
<protein>
    <recommendedName>
        <fullName evidence="3">SnoaL-like domain-containing protein</fullName>
    </recommendedName>
</protein>
<dbReference type="PANTHER" id="PTHR30173:SF36">
    <property type="entry name" value="ECF RNA POLYMERASE SIGMA FACTOR SIGJ"/>
    <property type="match status" value="1"/>
</dbReference>
<name>A0A918BJR9_9ACTN</name>
<proteinExistence type="predicted"/>
<dbReference type="InterPro" id="IPR052704">
    <property type="entry name" value="ECF_Sigma-70_Domain"/>
</dbReference>
<dbReference type="GO" id="GO:0016987">
    <property type="term" value="F:sigma factor activity"/>
    <property type="evidence" value="ECO:0007669"/>
    <property type="project" value="TreeGrafter"/>
</dbReference>
<dbReference type="InterPro" id="IPR032710">
    <property type="entry name" value="NTF2-like_dom_sf"/>
</dbReference>
<evidence type="ECO:0000313" key="2">
    <source>
        <dbReference type="Proteomes" id="UP000620156"/>
    </source>
</evidence>
<dbReference type="SUPFAM" id="SSF54427">
    <property type="entry name" value="NTF2-like"/>
    <property type="match status" value="1"/>
</dbReference>
<dbReference type="PANTHER" id="PTHR30173">
    <property type="entry name" value="SIGMA 19 FACTOR"/>
    <property type="match status" value="1"/>
</dbReference>
<dbReference type="AlphaFoldDB" id="A0A918BJR9"/>
<dbReference type="EMBL" id="BMQK01000010">
    <property type="protein sequence ID" value="GGQ68811.1"/>
    <property type="molecule type" value="Genomic_DNA"/>
</dbReference>
<gene>
    <name evidence="1" type="ORF">GCM10010145_43170</name>
</gene>
<keyword evidence="2" id="KW-1185">Reference proteome</keyword>
<accession>A0A918BJR9</accession>
<reference evidence="1" key="1">
    <citation type="journal article" date="2014" name="Int. J. Syst. Evol. Microbiol.">
        <title>Complete genome sequence of Corynebacterium casei LMG S-19264T (=DSM 44701T), isolated from a smear-ripened cheese.</title>
        <authorList>
            <consortium name="US DOE Joint Genome Institute (JGI-PGF)"/>
            <person name="Walter F."/>
            <person name="Albersmeier A."/>
            <person name="Kalinowski J."/>
            <person name="Ruckert C."/>
        </authorList>
    </citation>
    <scope>NUCLEOTIDE SEQUENCE</scope>
    <source>
        <strain evidence="1">JCM 3131</strain>
    </source>
</reference>
<evidence type="ECO:0000313" key="1">
    <source>
        <dbReference type="EMBL" id="GGQ68811.1"/>
    </source>
</evidence>
<sequence length="109" mass="11512">MVSASRARAAVDAFRRTLETRDPQGLLDVLAPEVVLVNDGGGVGRAALRPIVGTDKVVRYIIGGTGRTRATLALPPPWPTAARRSSYGWTAGRLDGWTAGRLDGEIDAS</sequence>
<organism evidence="1 2">
    <name type="scientific">Streptomyces ruber</name>
    <dbReference type="NCBI Taxonomy" id="83378"/>
    <lineage>
        <taxon>Bacteria</taxon>
        <taxon>Bacillati</taxon>
        <taxon>Actinomycetota</taxon>
        <taxon>Actinomycetes</taxon>
        <taxon>Kitasatosporales</taxon>
        <taxon>Streptomycetaceae</taxon>
        <taxon>Streptomyces</taxon>
    </lineage>
</organism>
<reference evidence="1" key="2">
    <citation type="submission" date="2020-09" db="EMBL/GenBank/DDBJ databases">
        <authorList>
            <person name="Sun Q."/>
            <person name="Ohkuma M."/>
        </authorList>
    </citation>
    <scope>NUCLEOTIDE SEQUENCE</scope>
    <source>
        <strain evidence="1">JCM 3131</strain>
    </source>
</reference>
<comment type="caution">
    <text evidence="1">The sequence shown here is derived from an EMBL/GenBank/DDBJ whole genome shotgun (WGS) entry which is preliminary data.</text>
</comment>
<evidence type="ECO:0008006" key="3">
    <source>
        <dbReference type="Google" id="ProtNLM"/>
    </source>
</evidence>